<gene>
    <name evidence="7" type="ORF">PR048_019073</name>
</gene>
<keyword evidence="4 6" id="KW-0472">Membrane</keyword>
<feature type="transmembrane region" description="Helical" evidence="6">
    <location>
        <begin position="20"/>
        <end position="39"/>
    </location>
</feature>
<evidence type="ECO:0000256" key="4">
    <source>
        <dbReference type="ARBA" id="ARBA00023136"/>
    </source>
</evidence>
<evidence type="ECO:0000313" key="7">
    <source>
        <dbReference type="EMBL" id="KAJ8878495.1"/>
    </source>
</evidence>
<evidence type="ECO:0000256" key="2">
    <source>
        <dbReference type="ARBA" id="ARBA00022729"/>
    </source>
</evidence>
<evidence type="ECO:0000256" key="6">
    <source>
        <dbReference type="SAM" id="Phobius"/>
    </source>
</evidence>
<proteinExistence type="predicted"/>
<evidence type="ECO:0000256" key="5">
    <source>
        <dbReference type="ARBA" id="ARBA00037847"/>
    </source>
</evidence>
<comment type="caution">
    <text evidence="7">The sequence shown here is derived from an EMBL/GenBank/DDBJ whole genome shotgun (WGS) entry which is preliminary data.</text>
</comment>
<name>A0ABQ9H2J6_9NEOP</name>
<evidence type="ECO:0000313" key="8">
    <source>
        <dbReference type="Proteomes" id="UP001159363"/>
    </source>
</evidence>
<reference evidence="7 8" key="1">
    <citation type="submission" date="2023-02" db="EMBL/GenBank/DDBJ databases">
        <title>LHISI_Scaffold_Assembly.</title>
        <authorList>
            <person name="Stuart O.P."/>
            <person name="Cleave R."/>
            <person name="Magrath M.J.L."/>
            <person name="Mikheyev A.S."/>
        </authorList>
    </citation>
    <scope>NUCLEOTIDE SEQUENCE [LARGE SCALE GENOMIC DNA]</scope>
    <source>
        <strain evidence="7">Daus_M_001</strain>
        <tissue evidence="7">Leg muscle</tissue>
    </source>
</reference>
<comment type="subcellular location">
    <subcellularLocation>
        <location evidence="5">Endomembrane system</location>
        <topology evidence="5">Single-pass membrane protein</topology>
    </subcellularLocation>
</comment>
<keyword evidence="8" id="KW-1185">Reference proteome</keyword>
<evidence type="ECO:0000256" key="3">
    <source>
        <dbReference type="ARBA" id="ARBA00022989"/>
    </source>
</evidence>
<dbReference type="PANTHER" id="PTHR44653">
    <property type="entry name" value="DNAJ HOMOLOG SUBFAMILY C MEMBER 1"/>
    <property type="match status" value="1"/>
</dbReference>
<keyword evidence="1 6" id="KW-0812">Transmembrane</keyword>
<dbReference type="InterPro" id="IPR052606">
    <property type="entry name" value="DnaJ_domain_protein"/>
</dbReference>
<protein>
    <submittedName>
        <fullName evidence="7">Uncharacterized protein</fullName>
    </submittedName>
</protein>
<keyword evidence="2" id="KW-0732">Signal</keyword>
<dbReference type="Proteomes" id="UP001159363">
    <property type="component" value="Chromosome 6"/>
</dbReference>
<accession>A0ABQ9H2J6</accession>
<sequence length="257" mass="29894">MPPEVGGWLNTHSITRYVTLLHWVVVLYSALLYTTWYSSPTLYAEELCLEHFTIVSHMRCWISWVFVALLCSGGVHSWDNDDLEIFDLVEEVNTNFYSLLGVEQNCALQSKLNELQDHLRVNYMRENISPSSDCLGSSHPIGLNDRNFQLLSNSEPFSYSALMNCTAAVCHHPSKQWAKVVPTFSGNSIEYPVLYIKRMEEYTKLFELTDQEILFCLSLSFKTTTSFWWEIENEHTHRIRVQGNLRARLHLEKYDPK</sequence>
<keyword evidence="3 6" id="KW-1133">Transmembrane helix</keyword>
<dbReference type="EMBL" id="JARBHB010000007">
    <property type="protein sequence ID" value="KAJ8878495.1"/>
    <property type="molecule type" value="Genomic_DNA"/>
</dbReference>
<dbReference type="PANTHER" id="PTHR44653:SF2">
    <property type="entry name" value="DNAJ HOMOLOG SUBFAMILY C MEMBER 1"/>
    <property type="match status" value="1"/>
</dbReference>
<organism evidence="7 8">
    <name type="scientific">Dryococelus australis</name>
    <dbReference type="NCBI Taxonomy" id="614101"/>
    <lineage>
        <taxon>Eukaryota</taxon>
        <taxon>Metazoa</taxon>
        <taxon>Ecdysozoa</taxon>
        <taxon>Arthropoda</taxon>
        <taxon>Hexapoda</taxon>
        <taxon>Insecta</taxon>
        <taxon>Pterygota</taxon>
        <taxon>Neoptera</taxon>
        <taxon>Polyneoptera</taxon>
        <taxon>Phasmatodea</taxon>
        <taxon>Verophasmatodea</taxon>
        <taxon>Anareolatae</taxon>
        <taxon>Phasmatidae</taxon>
        <taxon>Eurycanthinae</taxon>
        <taxon>Dryococelus</taxon>
    </lineage>
</organism>
<evidence type="ECO:0000256" key="1">
    <source>
        <dbReference type="ARBA" id="ARBA00022692"/>
    </source>
</evidence>